<feature type="chain" id="PRO_5047240318" evidence="10">
    <location>
        <begin position="27"/>
        <end position="497"/>
    </location>
</feature>
<dbReference type="PROSITE" id="PS00524">
    <property type="entry name" value="SMB_1"/>
    <property type="match status" value="1"/>
</dbReference>
<feature type="signal peptide" evidence="10">
    <location>
        <begin position="1"/>
        <end position="26"/>
    </location>
</feature>
<evidence type="ECO:0000256" key="6">
    <source>
        <dbReference type="ARBA" id="ARBA00023157"/>
    </source>
</evidence>
<evidence type="ECO:0000259" key="11">
    <source>
        <dbReference type="PROSITE" id="PS50958"/>
    </source>
</evidence>
<evidence type="ECO:0000256" key="4">
    <source>
        <dbReference type="ARBA" id="ARBA00022729"/>
    </source>
</evidence>
<keyword evidence="5 12" id="KW-0378">Hydrolase</keyword>
<keyword evidence="3" id="KW-0858">Xylan degradation</keyword>
<feature type="transmembrane region" description="Helical" evidence="9">
    <location>
        <begin position="455"/>
        <end position="476"/>
    </location>
</feature>
<evidence type="ECO:0000256" key="10">
    <source>
        <dbReference type="SAM" id="SignalP"/>
    </source>
</evidence>
<dbReference type="InterPro" id="IPR036024">
    <property type="entry name" value="Somatomedin_B-like_dom_sf"/>
</dbReference>
<organism evidence="12 13">
    <name type="scientific">Durusdinium trenchii</name>
    <dbReference type="NCBI Taxonomy" id="1381693"/>
    <lineage>
        <taxon>Eukaryota</taxon>
        <taxon>Sar</taxon>
        <taxon>Alveolata</taxon>
        <taxon>Dinophyceae</taxon>
        <taxon>Suessiales</taxon>
        <taxon>Symbiodiniaceae</taxon>
        <taxon>Durusdinium</taxon>
    </lineage>
</organism>
<protein>
    <submittedName>
        <fullName evidence="12">Feruloyl esterase B (Cinnamoyl ester hydrolase) (Esterase A) (EstA) (Ferulic acid esterase B)</fullName>
    </submittedName>
</protein>
<dbReference type="SUPFAM" id="SSF90188">
    <property type="entry name" value="Somatomedin B domain"/>
    <property type="match status" value="1"/>
</dbReference>
<dbReference type="Gene3D" id="4.10.410.20">
    <property type="match status" value="1"/>
</dbReference>
<comment type="subcellular location">
    <subcellularLocation>
        <location evidence="1">Secreted</location>
    </subcellularLocation>
</comment>
<dbReference type="InterPro" id="IPR043595">
    <property type="entry name" value="FaeB/C/D"/>
</dbReference>
<dbReference type="SUPFAM" id="SSF53474">
    <property type="entry name" value="alpha/beta-Hydrolases"/>
    <property type="match status" value="1"/>
</dbReference>
<dbReference type="PANTHER" id="PTHR38050">
    <property type="match status" value="1"/>
</dbReference>
<dbReference type="PANTHER" id="PTHR38050:SF2">
    <property type="entry name" value="FERULOYL ESTERASE C-RELATED"/>
    <property type="match status" value="1"/>
</dbReference>
<dbReference type="GO" id="GO:0016787">
    <property type="term" value="F:hydrolase activity"/>
    <property type="evidence" value="ECO:0007669"/>
    <property type="project" value="UniProtKB-KW"/>
</dbReference>
<accession>A0ABP0PN13</accession>
<name>A0ABP0PN13_9DINO</name>
<evidence type="ECO:0000256" key="1">
    <source>
        <dbReference type="ARBA" id="ARBA00004613"/>
    </source>
</evidence>
<keyword evidence="13" id="KW-1185">Reference proteome</keyword>
<keyword evidence="9" id="KW-0472">Membrane</keyword>
<evidence type="ECO:0000313" key="12">
    <source>
        <dbReference type="EMBL" id="CAK9076971.1"/>
    </source>
</evidence>
<evidence type="ECO:0000313" key="13">
    <source>
        <dbReference type="Proteomes" id="UP001642464"/>
    </source>
</evidence>
<evidence type="ECO:0000256" key="7">
    <source>
        <dbReference type="ARBA" id="ARBA00023277"/>
    </source>
</evidence>
<keyword evidence="9" id="KW-1133">Transmembrane helix</keyword>
<proteinExistence type="predicted"/>
<dbReference type="EMBL" id="CAXAMM010037335">
    <property type="protein sequence ID" value="CAK9076971.1"/>
    <property type="molecule type" value="Genomic_DNA"/>
</dbReference>
<keyword evidence="4 10" id="KW-0732">Signal</keyword>
<keyword evidence="2" id="KW-0964">Secreted</keyword>
<gene>
    <name evidence="12" type="ORF">SCF082_LOCUS36996</name>
</gene>
<keyword evidence="7" id="KW-0119">Carbohydrate metabolism</keyword>
<dbReference type="InterPro" id="IPR001212">
    <property type="entry name" value="Somatomedin_B_dom"/>
</dbReference>
<dbReference type="Pfam" id="PF01033">
    <property type="entry name" value="Somatomedin_B"/>
    <property type="match status" value="1"/>
</dbReference>
<evidence type="ECO:0000256" key="8">
    <source>
        <dbReference type="ARBA" id="ARBA00023326"/>
    </source>
</evidence>
<evidence type="ECO:0000256" key="9">
    <source>
        <dbReference type="SAM" id="Phobius"/>
    </source>
</evidence>
<sequence length="497" mass="54645">MNPCSMQLQRCIILLLALLHVSDSAGESSCRDRCRLIEPGASCQCTSWCLKFGGCCSDYHEFCVRQEQFIEPKVLTLPPILPTKTTTQVTRTSVTITSTTVSTVTSTTVTTVTATSVTTTSILTTSGFRGLPRLRIKGLETANRVGDWTCPGFENEVQFQVGTQSRRMFLYLPRGGENIPLWLVLHGTNNKVQDFLRYSGLNTFAKENNFGLLALQALPNMALGSKQYQFNVGIHGQAMPDDDVHDLQFVKESLHEILKLPCIDKRRVHCTGYSNGARFCMRLASELSQVIASVAPVSGLRFPTPNQAIRPIPILAFHGDLDQVNPWNGHGEGYWQSSVPDAMQDWARFNGCRLASGAAPAAPQFIEAGSYAVASYSDCNGNATVELLLLHGAGHQWPGAMWPLPGLGAKSSVDANRMIYNFFSSHRLPTSVKINDVLMVKDSRIMLETYTSHKALLVALLVLSAIVALTAVVRALKAQHDRQYAEIHSQSWDALLE</sequence>
<keyword evidence="9" id="KW-0812">Transmembrane</keyword>
<feature type="domain" description="SMB" evidence="11">
    <location>
        <begin position="26"/>
        <end position="67"/>
    </location>
</feature>
<reference evidence="12 13" key="1">
    <citation type="submission" date="2024-02" db="EMBL/GenBank/DDBJ databases">
        <authorList>
            <person name="Chen Y."/>
            <person name="Shah S."/>
            <person name="Dougan E. K."/>
            <person name="Thang M."/>
            <person name="Chan C."/>
        </authorList>
    </citation>
    <scope>NUCLEOTIDE SEQUENCE [LARGE SCALE GENOMIC DNA]</scope>
</reference>
<dbReference type="Gene3D" id="3.40.50.1820">
    <property type="entry name" value="alpha/beta hydrolase"/>
    <property type="match status" value="1"/>
</dbReference>
<dbReference type="PROSITE" id="PS50958">
    <property type="entry name" value="SMB_2"/>
    <property type="match status" value="1"/>
</dbReference>
<evidence type="ECO:0000256" key="5">
    <source>
        <dbReference type="ARBA" id="ARBA00022801"/>
    </source>
</evidence>
<evidence type="ECO:0000256" key="2">
    <source>
        <dbReference type="ARBA" id="ARBA00022525"/>
    </source>
</evidence>
<dbReference type="Proteomes" id="UP001642464">
    <property type="component" value="Unassembled WGS sequence"/>
</dbReference>
<comment type="caution">
    <text evidence="12">The sequence shown here is derived from an EMBL/GenBank/DDBJ whole genome shotgun (WGS) entry which is preliminary data.</text>
</comment>
<keyword evidence="8" id="KW-0624">Polysaccharide degradation</keyword>
<dbReference type="InterPro" id="IPR029058">
    <property type="entry name" value="AB_hydrolase_fold"/>
</dbReference>
<evidence type="ECO:0000256" key="3">
    <source>
        <dbReference type="ARBA" id="ARBA00022651"/>
    </source>
</evidence>
<keyword evidence="6" id="KW-1015">Disulfide bond</keyword>